<evidence type="ECO:0000256" key="11">
    <source>
        <dbReference type="ARBA" id="ARBA00034000"/>
    </source>
</evidence>
<dbReference type="Gene3D" id="2.30.140.30">
    <property type="match status" value="1"/>
</dbReference>
<dbReference type="EC" id="3.4.16.4" evidence="3"/>
<keyword evidence="10" id="KW-0961">Cell wall biogenesis/degradation</keyword>
<keyword evidence="4 18" id="KW-0121">Carboxypeptidase</keyword>
<feature type="active site" description="Acyl-ester intermediate" evidence="12">
    <location>
        <position position="60"/>
    </location>
</feature>
<keyword evidence="19" id="KW-1185">Reference proteome</keyword>
<evidence type="ECO:0000256" key="8">
    <source>
        <dbReference type="ARBA" id="ARBA00022960"/>
    </source>
</evidence>
<evidence type="ECO:0000256" key="10">
    <source>
        <dbReference type="ARBA" id="ARBA00023316"/>
    </source>
</evidence>
<dbReference type="InterPro" id="IPR012907">
    <property type="entry name" value="Peptidase_S11_C"/>
</dbReference>
<dbReference type="InterPro" id="IPR018044">
    <property type="entry name" value="Peptidase_S11"/>
</dbReference>
<evidence type="ECO:0000256" key="6">
    <source>
        <dbReference type="ARBA" id="ARBA00022729"/>
    </source>
</evidence>
<keyword evidence="7" id="KW-0378">Hydrolase</keyword>
<sequence length="383" mass="43591">MKIKYIYIYIMIMVAASAITPNLAKADTISLSAQSAILMDQDSGRVLYEKDAHQQLRIASITKIMTAIIAIESGKLNKKVKVSKKAVYTEGSSIYLKQGEKIKLEDLVYGLMLRSGNDAAVAIAEYVGGSEEGFVYLMNKKAEEIGMKHTHFANPHGLDDHENHFSTAYDMALLMKYAMHNKEFKKISGTKVYHAEDPDSQWERTWRNKNRLLTEKYEYCTGGKTGYTKRAKRTLVTTASKDGQNLIAVTLNASDDWNDHIEMYNFGFNQYDQKIVLPEGKIDAVKNKFYQNKVFIKQDVTFPLKENETDLVRVKFELLKPDEKWKKNHSAPEIVGNAKIYFNEKNIRTVPIYFEPGDVNEASSWLDLFQGIFLAELGVMDNG</sequence>
<gene>
    <name evidence="18" type="ORF">D9X91_11130</name>
</gene>
<comment type="caution">
    <text evidence="18">The sequence shown here is derived from an EMBL/GenBank/DDBJ whole genome shotgun (WGS) entry which is preliminary data.</text>
</comment>
<dbReference type="GO" id="GO:0008360">
    <property type="term" value="P:regulation of cell shape"/>
    <property type="evidence" value="ECO:0007669"/>
    <property type="project" value="UniProtKB-KW"/>
</dbReference>
<evidence type="ECO:0000256" key="5">
    <source>
        <dbReference type="ARBA" id="ARBA00022670"/>
    </source>
</evidence>
<proteinExistence type="inferred from homology"/>
<dbReference type="EMBL" id="RCVZ01000007">
    <property type="protein sequence ID" value="RLQ95047.1"/>
    <property type="molecule type" value="Genomic_DNA"/>
</dbReference>
<dbReference type="GO" id="GO:0006508">
    <property type="term" value="P:proteolysis"/>
    <property type="evidence" value="ECO:0007669"/>
    <property type="project" value="UniProtKB-KW"/>
</dbReference>
<evidence type="ECO:0000256" key="7">
    <source>
        <dbReference type="ARBA" id="ARBA00022801"/>
    </source>
</evidence>
<comment type="pathway">
    <text evidence="1">Cell wall biogenesis; peptidoglycan biosynthesis.</text>
</comment>
<dbReference type="GO" id="GO:0009002">
    <property type="term" value="F:serine-type D-Ala-D-Ala carboxypeptidase activity"/>
    <property type="evidence" value="ECO:0007669"/>
    <property type="project" value="UniProtKB-EC"/>
</dbReference>
<keyword evidence="6" id="KW-0732">Signal</keyword>
<dbReference type="Gene3D" id="3.40.710.10">
    <property type="entry name" value="DD-peptidase/beta-lactamase superfamily"/>
    <property type="match status" value="1"/>
</dbReference>
<feature type="active site" evidence="12">
    <location>
        <position position="115"/>
    </location>
</feature>
<evidence type="ECO:0000256" key="9">
    <source>
        <dbReference type="ARBA" id="ARBA00022984"/>
    </source>
</evidence>
<dbReference type="PANTHER" id="PTHR21581">
    <property type="entry name" value="D-ALANYL-D-ALANINE CARBOXYPEPTIDASE"/>
    <property type="match status" value="1"/>
</dbReference>
<keyword evidence="15" id="KW-1133">Transmembrane helix</keyword>
<protein>
    <recommendedName>
        <fullName evidence="3">serine-type D-Ala-D-Ala carboxypeptidase</fullName>
        <ecNumber evidence="3">3.4.16.4</ecNumber>
    </recommendedName>
</protein>
<organism evidence="18 19">
    <name type="scientific">Falsibacillus albus</name>
    <dbReference type="NCBI Taxonomy" id="2478915"/>
    <lineage>
        <taxon>Bacteria</taxon>
        <taxon>Bacillati</taxon>
        <taxon>Bacillota</taxon>
        <taxon>Bacilli</taxon>
        <taxon>Bacillales</taxon>
        <taxon>Bacillaceae</taxon>
        <taxon>Falsibacillus</taxon>
    </lineage>
</organism>
<dbReference type="GO" id="GO:0071555">
    <property type="term" value="P:cell wall organization"/>
    <property type="evidence" value="ECO:0007669"/>
    <property type="project" value="UniProtKB-KW"/>
</dbReference>
<evidence type="ECO:0000313" key="19">
    <source>
        <dbReference type="Proteomes" id="UP000276770"/>
    </source>
</evidence>
<evidence type="ECO:0000256" key="1">
    <source>
        <dbReference type="ARBA" id="ARBA00004752"/>
    </source>
</evidence>
<dbReference type="Pfam" id="PF07943">
    <property type="entry name" value="PBP5_C"/>
    <property type="match status" value="1"/>
</dbReference>
<evidence type="ECO:0000256" key="12">
    <source>
        <dbReference type="PIRSR" id="PIRSR618044-1"/>
    </source>
</evidence>
<dbReference type="AlphaFoldDB" id="A0A3L7JW14"/>
<feature type="domain" description="Peptidase S11 D-alanyl-D-alanine carboxypeptidase A N-terminal" evidence="16">
    <location>
        <begin position="29"/>
        <end position="254"/>
    </location>
</feature>
<dbReference type="GO" id="GO:0009252">
    <property type="term" value="P:peptidoglycan biosynthetic process"/>
    <property type="evidence" value="ECO:0007669"/>
    <property type="project" value="UniProtKB-UniPathway"/>
</dbReference>
<dbReference type="Pfam" id="PF00768">
    <property type="entry name" value="Peptidase_S11"/>
    <property type="match status" value="1"/>
</dbReference>
<comment type="catalytic activity">
    <reaction evidence="11">
        <text>Preferential cleavage: (Ac)2-L-Lys-D-Ala-|-D-Ala. Also transpeptidation of peptidyl-alanyl moieties that are N-acyl substituents of D-alanine.</text>
        <dbReference type="EC" id="3.4.16.4"/>
    </reaction>
</comment>
<comment type="similarity">
    <text evidence="2 14">Belongs to the peptidase S11 family.</text>
</comment>
<dbReference type="OrthoDB" id="9791132at2"/>
<dbReference type="InterPro" id="IPR012338">
    <property type="entry name" value="Beta-lactam/transpept-like"/>
</dbReference>
<accession>A0A3L7JW14</accession>
<evidence type="ECO:0000256" key="2">
    <source>
        <dbReference type="ARBA" id="ARBA00007164"/>
    </source>
</evidence>
<reference evidence="18 19" key="1">
    <citation type="submission" date="2018-10" db="EMBL/GenBank/DDBJ databases">
        <title>Falsibacillus sp. genome draft.</title>
        <authorList>
            <person name="Shi S."/>
        </authorList>
    </citation>
    <scope>NUCLEOTIDE SEQUENCE [LARGE SCALE GENOMIC DNA]</scope>
    <source>
        <strain evidence="18 19">GY 10110</strain>
    </source>
</reference>
<evidence type="ECO:0000256" key="4">
    <source>
        <dbReference type="ARBA" id="ARBA00022645"/>
    </source>
</evidence>
<dbReference type="RefSeq" id="WP_121680704.1">
    <property type="nucleotide sequence ID" value="NZ_RCVZ01000007.1"/>
</dbReference>
<keyword evidence="15" id="KW-0812">Transmembrane</keyword>
<dbReference type="InterPro" id="IPR001967">
    <property type="entry name" value="Peptidase_S11_N"/>
</dbReference>
<name>A0A3L7JW14_9BACI</name>
<keyword evidence="15" id="KW-0472">Membrane</keyword>
<feature type="binding site" evidence="13">
    <location>
        <position position="224"/>
    </location>
    <ligand>
        <name>substrate</name>
    </ligand>
</feature>
<dbReference type="SUPFAM" id="SSF56601">
    <property type="entry name" value="beta-lactamase/transpeptidase-like"/>
    <property type="match status" value="1"/>
</dbReference>
<keyword evidence="5" id="KW-0645">Protease</keyword>
<keyword evidence="8" id="KW-0133">Cell shape</keyword>
<dbReference type="PANTHER" id="PTHR21581:SF33">
    <property type="entry name" value="D-ALANYL-D-ALANINE CARBOXYPEPTIDASE DACB"/>
    <property type="match status" value="1"/>
</dbReference>
<dbReference type="UniPathway" id="UPA00219"/>
<evidence type="ECO:0000259" key="17">
    <source>
        <dbReference type="Pfam" id="PF07943"/>
    </source>
</evidence>
<dbReference type="PRINTS" id="PR00725">
    <property type="entry name" value="DADACBPTASE1"/>
</dbReference>
<feature type="transmembrane region" description="Helical" evidence="15">
    <location>
        <begin position="6"/>
        <end position="24"/>
    </location>
</feature>
<dbReference type="Proteomes" id="UP000276770">
    <property type="component" value="Unassembled WGS sequence"/>
</dbReference>
<evidence type="ECO:0000256" key="13">
    <source>
        <dbReference type="PIRSR" id="PIRSR618044-2"/>
    </source>
</evidence>
<evidence type="ECO:0000256" key="3">
    <source>
        <dbReference type="ARBA" id="ARBA00012448"/>
    </source>
</evidence>
<evidence type="ECO:0000313" key="18">
    <source>
        <dbReference type="EMBL" id="RLQ95047.1"/>
    </source>
</evidence>
<evidence type="ECO:0000259" key="16">
    <source>
        <dbReference type="Pfam" id="PF00768"/>
    </source>
</evidence>
<evidence type="ECO:0000256" key="15">
    <source>
        <dbReference type="SAM" id="Phobius"/>
    </source>
</evidence>
<evidence type="ECO:0000256" key="14">
    <source>
        <dbReference type="RuleBase" id="RU004016"/>
    </source>
</evidence>
<feature type="domain" description="Peptidase S11 D-Ala-D-Ala carboxypeptidase A C-terminal" evidence="17">
    <location>
        <begin position="284"/>
        <end position="353"/>
    </location>
</feature>
<feature type="active site" description="Proton acceptor" evidence="12">
    <location>
        <position position="63"/>
    </location>
</feature>
<keyword evidence="9" id="KW-0573">Peptidoglycan synthesis</keyword>